<proteinExistence type="predicted"/>
<reference evidence="3" key="1">
    <citation type="submission" date="2022-10" db="EMBL/GenBank/DDBJ databases">
        <title>Tapping the CABI collections for fungal endophytes: first genome assemblies for Collariella, Neodidymelliopsis, Ascochyta clinopodiicola, Didymella pomorum, Didymosphaeria variabile, Neocosmospora piperis and Neocucurbitaria cava.</title>
        <authorList>
            <person name="Hill R."/>
        </authorList>
    </citation>
    <scope>NUCLEOTIDE SEQUENCE</scope>
    <source>
        <strain evidence="3">IMI 366586</strain>
    </source>
</reference>
<comment type="caution">
    <text evidence="3">The sequence shown here is derived from an EMBL/GenBank/DDBJ whole genome shotgun (WGS) entry which is preliminary data.</text>
</comment>
<keyword evidence="2" id="KW-0812">Transmembrane</keyword>
<keyword evidence="2" id="KW-1133">Transmembrane helix</keyword>
<dbReference type="EMBL" id="JAPEUR010000213">
    <property type="protein sequence ID" value="KAJ4315060.1"/>
    <property type="molecule type" value="Genomic_DNA"/>
</dbReference>
<protein>
    <submittedName>
        <fullName evidence="3">Uncharacterized protein</fullName>
    </submittedName>
</protein>
<organism evidence="3 4">
    <name type="scientific">Fusarium piperis</name>
    <dbReference type="NCBI Taxonomy" id="1435070"/>
    <lineage>
        <taxon>Eukaryota</taxon>
        <taxon>Fungi</taxon>
        <taxon>Dikarya</taxon>
        <taxon>Ascomycota</taxon>
        <taxon>Pezizomycotina</taxon>
        <taxon>Sordariomycetes</taxon>
        <taxon>Hypocreomycetidae</taxon>
        <taxon>Hypocreales</taxon>
        <taxon>Nectriaceae</taxon>
        <taxon>Fusarium</taxon>
        <taxon>Fusarium solani species complex</taxon>
    </lineage>
</organism>
<sequence length="707" mass="78219">MSQRRDYSRLSGGSELSILPRKDDGAPSFEQINLIHDGAGPSDRSNPFPTFHHPTPSAEHEHSHNPRLRRIRTPTSPLTLWHLFLDLLFAVPALGFLIFAFLVFANEGCPIDQDPALTLRSVANYSPTIFPIVFAAAAVNFLKALAAWKLERGISVLTLEFLLSSRTVFSTIASPMALSTVSVLTPLLFALWALSPLGGQAALRVTGMAPSFELNEWKGRYVEFRGELPFQEGPGSVPHSLPAVIATFGAALASPNDVKNAGQDSFGHVKIPLIESATNFPDSGGWIDVSDGRTLYSSLSGLPIASNNPFEHHSNFSFYLTTSYIYADCKLSHSPSMNITLWKQALDVAPKNGPSTEADDKYHNGLTMVIEVLKKYNDTTHTPMQLNFTSYTFNATTSAICNLTTTYVEVGVKCHKSDCGAFRVRETKNDYDAASTVLNGLAPSGDMEFYDEQYWSYLGYFINSSNILWDWEPDKEPYSSPIELYLTHPDIPYAVLPNDRNWRGEDIWPVGDKVFSARFSQLLNSFWLAQIAPFAPMGRVNLTIADKLQKELKKLKWEDVSGTSTPDELVLKAQKPWLGTLIIASFIMLSVAIAAAILNIRRKGPDILDYATSMIRDNPYVNVEGAGEKGNSMEDGADRTRRLMSMKVCLGDVCPQEREGYIAVSTPGRARLAFIGRDRMGGLTHTLLCNKSSHLSETSRMVSYELM</sequence>
<feature type="transmembrane region" description="Helical" evidence="2">
    <location>
        <begin position="167"/>
        <end position="194"/>
    </location>
</feature>
<feature type="region of interest" description="Disordered" evidence="1">
    <location>
        <begin position="1"/>
        <end position="67"/>
    </location>
</feature>
<keyword evidence="4" id="KW-1185">Reference proteome</keyword>
<dbReference type="OrthoDB" id="3692311at2759"/>
<feature type="transmembrane region" description="Helical" evidence="2">
    <location>
        <begin position="78"/>
        <end position="105"/>
    </location>
</feature>
<feature type="transmembrane region" description="Helical" evidence="2">
    <location>
        <begin position="125"/>
        <end position="146"/>
    </location>
</feature>
<gene>
    <name evidence="3" type="ORF">N0V84_008572</name>
</gene>
<evidence type="ECO:0000313" key="4">
    <source>
        <dbReference type="Proteomes" id="UP001140502"/>
    </source>
</evidence>
<evidence type="ECO:0000256" key="1">
    <source>
        <dbReference type="SAM" id="MobiDB-lite"/>
    </source>
</evidence>
<name>A0A9W8W7Y7_9HYPO</name>
<keyword evidence="2" id="KW-0472">Membrane</keyword>
<evidence type="ECO:0000313" key="3">
    <source>
        <dbReference type="EMBL" id="KAJ4315060.1"/>
    </source>
</evidence>
<dbReference type="Proteomes" id="UP001140502">
    <property type="component" value="Unassembled WGS sequence"/>
</dbReference>
<dbReference type="AlphaFoldDB" id="A0A9W8W7Y7"/>
<accession>A0A9W8W7Y7</accession>
<feature type="transmembrane region" description="Helical" evidence="2">
    <location>
        <begin position="577"/>
        <end position="598"/>
    </location>
</feature>
<evidence type="ECO:0000256" key="2">
    <source>
        <dbReference type="SAM" id="Phobius"/>
    </source>
</evidence>